<dbReference type="SUPFAM" id="SSF54211">
    <property type="entry name" value="Ribosomal protein S5 domain 2-like"/>
    <property type="match status" value="1"/>
</dbReference>
<dbReference type="GO" id="GO:0004252">
    <property type="term" value="F:serine-type endopeptidase activity"/>
    <property type="evidence" value="ECO:0007669"/>
    <property type="project" value="UniProtKB-UniRule"/>
</dbReference>
<proteinExistence type="inferred from homology"/>
<sequence length="350" mass="36313">MSRRVVTLTVALVTLVAATSLVFILPVPYSTMKPGPSFDTLGSLDDQPLLTFGEGVETYPTEGELAFTTVAVSRAETDINLFSALQAWVDGDVNLVPHHFLYRDGETDDDASEVSAAQLSSSQDSSRAAALRAMDVEVPETVQIADVVEGSPAEGVLEAGDRIVRVQDTEVESNQQVAEVISALDPGDQVSLGIERDGQAEDVTVDTKPADDDPDRAMIGITVGAGFDFPIEIENHIGDRVGGPSAGMMFALAIYDKLTPGALTGGQSVAGTGTITPDGEVGSIGGVQQKMVGAEEGGATIFLVPTGNCAEAAAKDTDMTLVDVATLDDAIDALQALADDPEATVPTCSK</sequence>
<dbReference type="InterPro" id="IPR008269">
    <property type="entry name" value="Lon_proteolytic"/>
</dbReference>
<dbReference type="PANTHER" id="PTHR10046">
    <property type="entry name" value="ATP DEPENDENT LON PROTEASE FAMILY MEMBER"/>
    <property type="match status" value="1"/>
</dbReference>
<dbReference type="Gene3D" id="3.30.230.10">
    <property type="match status" value="1"/>
</dbReference>
<reference evidence="4 5" key="1">
    <citation type="submission" date="2019-07" db="EMBL/GenBank/DDBJ databases">
        <authorList>
            <person name="Zhao L.H."/>
        </authorList>
    </citation>
    <scope>NUCLEOTIDE SEQUENCE [LARGE SCALE GENOMIC DNA]</scope>
    <source>
        <strain evidence="4 5">Co35</strain>
    </source>
</reference>
<dbReference type="PROSITE" id="PS50106">
    <property type="entry name" value="PDZ"/>
    <property type="match status" value="1"/>
</dbReference>
<dbReference type="InterPro" id="IPR014721">
    <property type="entry name" value="Ribsml_uS5_D2-typ_fold_subgr"/>
</dbReference>
<evidence type="ECO:0000256" key="1">
    <source>
        <dbReference type="PROSITE-ProRule" id="PRU01122"/>
    </source>
</evidence>
<evidence type="ECO:0000259" key="3">
    <source>
        <dbReference type="PROSITE" id="PS51786"/>
    </source>
</evidence>
<accession>A0A554SHD6</accession>
<dbReference type="OrthoDB" id="2356897at2"/>
<dbReference type="InterPro" id="IPR036034">
    <property type="entry name" value="PDZ_sf"/>
</dbReference>
<dbReference type="AlphaFoldDB" id="A0A554SHD6"/>
<dbReference type="Proteomes" id="UP000316988">
    <property type="component" value="Unassembled WGS sequence"/>
</dbReference>
<dbReference type="EMBL" id="VLNT01000002">
    <property type="protein sequence ID" value="TSD65755.1"/>
    <property type="molecule type" value="Genomic_DNA"/>
</dbReference>
<name>A0A554SHD6_9ACTN</name>
<dbReference type="Pfam" id="PF13180">
    <property type="entry name" value="PDZ_2"/>
    <property type="match status" value="1"/>
</dbReference>
<feature type="domain" description="PDZ" evidence="2">
    <location>
        <begin position="142"/>
        <end position="198"/>
    </location>
</feature>
<feature type="domain" description="Lon proteolytic" evidence="3">
    <location>
        <begin position="241"/>
        <end position="337"/>
    </location>
</feature>
<comment type="similarity">
    <text evidence="1">Belongs to the peptidase S16 family.</text>
</comment>
<dbReference type="Gene3D" id="2.30.42.10">
    <property type="match status" value="1"/>
</dbReference>
<dbReference type="GO" id="GO:0005524">
    <property type="term" value="F:ATP binding"/>
    <property type="evidence" value="ECO:0007669"/>
    <property type="project" value="InterPro"/>
</dbReference>
<dbReference type="InterPro" id="IPR027065">
    <property type="entry name" value="Lon_Prtase"/>
</dbReference>
<dbReference type="Pfam" id="PF05362">
    <property type="entry name" value="Lon_C"/>
    <property type="match status" value="1"/>
</dbReference>
<dbReference type="RefSeq" id="WP_143911989.1">
    <property type="nucleotide sequence ID" value="NZ_VLNT01000002.1"/>
</dbReference>
<dbReference type="GO" id="GO:0030163">
    <property type="term" value="P:protein catabolic process"/>
    <property type="evidence" value="ECO:0007669"/>
    <property type="project" value="InterPro"/>
</dbReference>
<organism evidence="4 5">
    <name type="scientific">Aeromicrobium piscarium</name>
    <dbReference type="NCBI Taxonomy" id="2590901"/>
    <lineage>
        <taxon>Bacteria</taxon>
        <taxon>Bacillati</taxon>
        <taxon>Actinomycetota</taxon>
        <taxon>Actinomycetes</taxon>
        <taxon>Propionibacteriales</taxon>
        <taxon>Nocardioidaceae</taxon>
        <taxon>Aeromicrobium</taxon>
    </lineage>
</organism>
<keyword evidence="1" id="KW-0720">Serine protease</keyword>
<keyword evidence="1" id="KW-0645">Protease</keyword>
<keyword evidence="1" id="KW-0378">Hydrolase</keyword>
<dbReference type="SUPFAM" id="SSF50156">
    <property type="entry name" value="PDZ domain-like"/>
    <property type="match status" value="1"/>
</dbReference>
<evidence type="ECO:0000313" key="4">
    <source>
        <dbReference type="EMBL" id="TSD65755.1"/>
    </source>
</evidence>
<evidence type="ECO:0000313" key="5">
    <source>
        <dbReference type="Proteomes" id="UP000316988"/>
    </source>
</evidence>
<comment type="catalytic activity">
    <reaction evidence="1">
        <text>Hydrolysis of proteins in presence of ATP.</text>
        <dbReference type="EC" id="3.4.21.53"/>
    </reaction>
</comment>
<dbReference type="InterPro" id="IPR020568">
    <property type="entry name" value="Ribosomal_Su5_D2-typ_SF"/>
</dbReference>
<comment type="caution">
    <text evidence="4">The sequence shown here is derived from an EMBL/GenBank/DDBJ whole genome shotgun (WGS) entry which is preliminary data.</text>
</comment>
<dbReference type="GO" id="GO:0004176">
    <property type="term" value="F:ATP-dependent peptidase activity"/>
    <property type="evidence" value="ECO:0007669"/>
    <property type="project" value="UniProtKB-UniRule"/>
</dbReference>
<evidence type="ECO:0000259" key="2">
    <source>
        <dbReference type="PROSITE" id="PS50106"/>
    </source>
</evidence>
<dbReference type="EC" id="3.4.21.53" evidence="1"/>
<keyword evidence="5" id="KW-1185">Reference proteome</keyword>
<dbReference type="GO" id="GO:0006508">
    <property type="term" value="P:proteolysis"/>
    <property type="evidence" value="ECO:0007669"/>
    <property type="project" value="UniProtKB-KW"/>
</dbReference>
<dbReference type="InterPro" id="IPR001478">
    <property type="entry name" value="PDZ"/>
</dbReference>
<gene>
    <name evidence="4" type="ORF">FNM00_04880</name>
</gene>
<protein>
    <recommendedName>
        <fullName evidence="1">endopeptidase La</fullName>
        <ecNumber evidence="1">3.4.21.53</ecNumber>
    </recommendedName>
</protein>
<dbReference type="PROSITE" id="PS51786">
    <property type="entry name" value="LON_PROTEOLYTIC"/>
    <property type="match status" value="1"/>
</dbReference>
<feature type="active site" evidence="1">
    <location>
        <position position="245"/>
    </location>
</feature>
<feature type="active site" evidence="1">
    <location>
        <position position="290"/>
    </location>
</feature>
<dbReference type="SMART" id="SM00228">
    <property type="entry name" value="PDZ"/>
    <property type="match status" value="1"/>
</dbReference>